<dbReference type="AlphaFoldDB" id="A0A6A6IS32"/>
<dbReference type="GO" id="GO:0008270">
    <property type="term" value="F:zinc ion binding"/>
    <property type="evidence" value="ECO:0007669"/>
    <property type="project" value="UniProtKB-KW"/>
</dbReference>
<dbReference type="Pfam" id="PF13639">
    <property type="entry name" value="zf-RING_2"/>
    <property type="match status" value="1"/>
</dbReference>
<dbReference type="PANTHER" id="PTHR16047:SF7">
    <property type="entry name" value="E3 UBIQUITIN-PROTEIN LIGASE RFWD3"/>
    <property type="match status" value="1"/>
</dbReference>
<proteinExistence type="predicted"/>
<dbReference type="GO" id="GO:0016567">
    <property type="term" value="P:protein ubiquitination"/>
    <property type="evidence" value="ECO:0007669"/>
    <property type="project" value="InterPro"/>
</dbReference>
<dbReference type="InterPro" id="IPR001841">
    <property type="entry name" value="Znf_RING"/>
</dbReference>
<name>A0A6A6IS32_9PLEO</name>
<dbReference type="GeneID" id="54574540"/>
<dbReference type="PANTHER" id="PTHR16047">
    <property type="entry name" value="RFWD3 PROTEIN"/>
    <property type="match status" value="1"/>
</dbReference>
<dbReference type="GO" id="GO:0005634">
    <property type="term" value="C:nucleus"/>
    <property type="evidence" value="ECO:0007669"/>
    <property type="project" value="InterPro"/>
</dbReference>
<reference evidence="3" key="1">
    <citation type="journal article" date="2020" name="Stud. Mycol.">
        <title>101 Dothideomycetes genomes: a test case for predicting lifestyles and emergence of pathogens.</title>
        <authorList>
            <person name="Haridas S."/>
            <person name="Albert R."/>
            <person name="Binder M."/>
            <person name="Bloem J."/>
            <person name="Labutti K."/>
            <person name="Salamov A."/>
            <person name="Andreopoulos B."/>
            <person name="Baker S."/>
            <person name="Barry K."/>
            <person name="Bills G."/>
            <person name="Bluhm B."/>
            <person name="Cannon C."/>
            <person name="Castanera R."/>
            <person name="Culley D."/>
            <person name="Daum C."/>
            <person name="Ezra D."/>
            <person name="Gonzalez J."/>
            <person name="Henrissat B."/>
            <person name="Kuo A."/>
            <person name="Liang C."/>
            <person name="Lipzen A."/>
            <person name="Lutzoni F."/>
            <person name="Magnuson J."/>
            <person name="Mondo S."/>
            <person name="Nolan M."/>
            <person name="Ohm R."/>
            <person name="Pangilinan J."/>
            <person name="Park H.-J."/>
            <person name="Ramirez L."/>
            <person name="Alfaro M."/>
            <person name="Sun H."/>
            <person name="Tritt A."/>
            <person name="Yoshinaga Y."/>
            <person name="Zwiers L.-H."/>
            <person name="Turgeon B."/>
            <person name="Goodwin S."/>
            <person name="Spatafora J."/>
            <person name="Crous P."/>
            <person name="Grigoriev I."/>
        </authorList>
    </citation>
    <scope>NUCLEOTIDE SEQUENCE</scope>
    <source>
        <strain evidence="3">CBS 122368</strain>
    </source>
</reference>
<protein>
    <recommendedName>
        <fullName evidence="2">RING-type domain-containing protein</fullName>
    </recommendedName>
</protein>
<dbReference type="RefSeq" id="XP_033687414.1">
    <property type="nucleotide sequence ID" value="XM_033821210.1"/>
</dbReference>
<dbReference type="Proteomes" id="UP000800094">
    <property type="component" value="Unassembled WGS sequence"/>
</dbReference>
<keyword evidence="1" id="KW-0862">Zinc</keyword>
<evidence type="ECO:0000259" key="2">
    <source>
        <dbReference type="PROSITE" id="PS50089"/>
    </source>
</evidence>
<keyword evidence="1" id="KW-0479">Metal-binding</keyword>
<sequence>MAEPRASPEDSLTRLHPEPPSLAEAQTAIPTGIVQQAVLNFENRIASHSPSDDITLIERSLTNVDNLIRTGDTYAGHLRLAEALSLSHLTTGLINFLRDHDNMYRCAVRSRHAANIASPDMDLLTRVDRRLVNLRNVYSLNIITETRSPHAWQRMRAQGQFEREIRELGAALQDETIRILLRMDTLLPHLAEPVEMENIGPDHDIDDFGREIQLSAADAKLQEGNALGQEVDEHDHTRRCCICLEAYHGPEHPAFFLTRCGHIVGKPCMANWLNSTARNANLCPHCRTPQCARRPRRPVRRSLAEREEQGELELRLRRSGDLMRSVSEIHGCLYGREAVRDWFDDAMRALNERFFFEGVGFVFVADESTEVGWRLRRADWGAAAMLD</sequence>
<dbReference type="SUPFAM" id="SSF57850">
    <property type="entry name" value="RING/U-box"/>
    <property type="match status" value="1"/>
</dbReference>
<dbReference type="PROSITE" id="PS50089">
    <property type="entry name" value="ZF_RING_2"/>
    <property type="match status" value="1"/>
</dbReference>
<dbReference type="InterPro" id="IPR013083">
    <property type="entry name" value="Znf_RING/FYVE/PHD"/>
</dbReference>
<dbReference type="GO" id="GO:0004842">
    <property type="term" value="F:ubiquitin-protein transferase activity"/>
    <property type="evidence" value="ECO:0007669"/>
    <property type="project" value="InterPro"/>
</dbReference>
<gene>
    <name evidence="3" type="ORF">BU26DRAFT_256612</name>
</gene>
<feature type="domain" description="RING-type" evidence="2">
    <location>
        <begin position="240"/>
        <end position="287"/>
    </location>
</feature>
<keyword evidence="1" id="KW-0863">Zinc-finger</keyword>
<evidence type="ECO:0000313" key="4">
    <source>
        <dbReference type="Proteomes" id="UP000800094"/>
    </source>
</evidence>
<dbReference type="CDD" id="cd16448">
    <property type="entry name" value="RING-H2"/>
    <property type="match status" value="1"/>
</dbReference>
<keyword evidence="4" id="KW-1185">Reference proteome</keyword>
<dbReference type="OrthoDB" id="2849579at2759"/>
<accession>A0A6A6IS32</accession>
<dbReference type="GO" id="GO:0036297">
    <property type="term" value="P:interstrand cross-link repair"/>
    <property type="evidence" value="ECO:0007669"/>
    <property type="project" value="InterPro"/>
</dbReference>
<evidence type="ECO:0000313" key="3">
    <source>
        <dbReference type="EMBL" id="KAF2252410.1"/>
    </source>
</evidence>
<dbReference type="InterPro" id="IPR037381">
    <property type="entry name" value="RFWD3"/>
</dbReference>
<evidence type="ECO:0000256" key="1">
    <source>
        <dbReference type="PROSITE-ProRule" id="PRU00175"/>
    </source>
</evidence>
<organism evidence="3 4">
    <name type="scientific">Trematosphaeria pertusa</name>
    <dbReference type="NCBI Taxonomy" id="390896"/>
    <lineage>
        <taxon>Eukaryota</taxon>
        <taxon>Fungi</taxon>
        <taxon>Dikarya</taxon>
        <taxon>Ascomycota</taxon>
        <taxon>Pezizomycotina</taxon>
        <taxon>Dothideomycetes</taxon>
        <taxon>Pleosporomycetidae</taxon>
        <taxon>Pleosporales</taxon>
        <taxon>Massarineae</taxon>
        <taxon>Trematosphaeriaceae</taxon>
        <taxon>Trematosphaeria</taxon>
    </lineage>
</organism>
<dbReference type="EMBL" id="ML987192">
    <property type="protein sequence ID" value="KAF2252410.1"/>
    <property type="molecule type" value="Genomic_DNA"/>
</dbReference>
<dbReference type="Gene3D" id="3.30.40.10">
    <property type="entry name" value="Zinc/RING finger domain, C3HC4 (zinc finger)"/>
    <property type="match status" value="1"/>
</dbReference>